<feature type="domain" description="Cupin type-2" evidence="1">
    <location>
        <begin position="41"/>
        <end position="101"/>
    </location>
</feature>
<protein>
    <submittedName>
        <fullName evidence="2 3">Cupin</fullName>
    </submittedName>
</protein>
<dbReference type="InterPro" id="IPR011051">
    <property type="entry name" value="RmlC_Cupin_sf"/>
</dbReference>
<dbReference type="Pfam" id="PF07883">
    <property type="entry name" value="Cupin_2"/>
    <property type="match status" value="1"/>
</dbReference>
<dbReference type="RefSeq" id="WP_074749935.1">
    <property type="nucleotide sequence ID" value="NZ_BLXU01000001.1"/>
</dbReference>
<accession>A0A1I4EVV5</accession>
<dbReference type="Proteomes" id="UP000181969">
    <property type="component" value="Unassembled WGS sequence"/>
</dbReference>
<dbReference type="Gene3D" id="2.60.120.10">
    <property type="entry name" value="Jelly Rolls"/>
    <property type="match status" value="1"/>
</dbReference>
<dbReference type="EMBL" id="FOTJ01000001">
    <property type="protein sequence ID" value="SFL08261.1"/>
    <property type="molecule type" value="Genomic_DNA"/>
</dbReference>
<evidence type="ECO:0000313" key="4">
    <source>
        <dbReference type="Proteomes" id="UP000181969"/>
    </source>
</evidence>
<name>A0A1I4EVV5_9LACT</name>
<evidence type="ECO:0000313" key="2">
    <source>
        <dbReference type="EMBL" id="GFO50917.1"/>
    </source>
</evidence>
<dbReference type="PANTHER" id="PTHR43698:SF1">
    <property type="entry name" value="BLL4564 PROTEIN"/>
    <property type="match status" value="1"/>
</dbReference>
<dbReference type="InterPro" id="IPR014710">
    <property type="entry name" value="RmlC-like_jellyroll"/>
</dbReference>
<reference evidence="3 4" key="1">
    <citation type="submission" date="2016-10" db="EMBL/GenBank/DDBJ databases">
        <authorList>
            <person name="de Groot N.N."/>
        </authorList>
    </citation>
    <scope>NUCLEOTIDE SEQUENCE [LARGE SCALE GENOMIC DNA]</scope>
    <source>
        <strain evidence="3 4">M79</strain>
    </source>
</reference>
<dbReference type="Proteomes" id="UP000504756">
    <property type="component" value="Unassembled WGS sequence"/>
</dbReference>
<evidence type="ECO:0000313" key="5">
    <source>
        <dbReference type="Proteomes" id="UP000504756"/>
    </source>
</evidence>
<dbReference type="AlphaFoldDB" id="A0A1I4EVV5"/>
<sequence length="127" mass="14200">MTDFNPLFGKGDLNIDYAKFFIGDSHLKFLASQGDISVNNVTFEPGTRNDWHTHDNGFQILLVTDGEGWYQEAGKPARKLAKGDIVSISDGVKHWHGATKTAWFSHIAIGKGTTTWLEKVTDEYENL</sequence>
<gene>
    <name evidence="2" type="ORF">ikelab_01920</name>
    <name evidence="3" type="ORF">SAMN05216438_101149</name>
</gene>
<evidence type="ECO:0000313" key="3">
    <source>
        <dbReference type="EMBL" id="SFL08261.1"/>
    </source>
</evidence>
<dbReference type="InterPro" id="IPR047263">
    <property type="entry name" value="HNL-like_cupin"/>
</dbReference>
<reference evidence="2 5" key="2">
    <citation type="submission" date="2020-06" db="EMBL/GenBank/DDBJ databases">
        <title>Draft genome sequence of Lactic acid bacteria from Okinawan-style tofu.</title>
        <authorList>
            <person name="Takara I."/>
            <person name="Ikematsu S."/>
        </authorList>
    </citation>
    <scope>NUCLEOTIDE SEQUENCE [LARGE SCALE GENOMIC DNA]</scope>
    <source>
        <strain evidence="2">Lg38</strain>
        <strain evidence="5">lg38</strain>
    </source>
</reference>
<dbReference type="CDD" id="cd02233">
    <property type="entry name" value="cupin_HNL-like"/>
    <property type="match status" value="1"/>
</dbReference>
<proteinExistence type="predicted"/>
<dbReference type="EMBL" id="BLXU01000001">
    <property type="protein sequence ID" value="GFO50917.1"/>
    <property type="molecule type" value="Genomic_DNA"/>
</dbReference>
<evidence type="ECO:0000259" key="1">
    <source>
        <dbReference type="Pfam" id="PF07883"/>
    </source>
</evidence>
<dbReference type="SUPFAM" id="SSF51182">
    <property type="entry name" value="RmlC-like cupins"/>
    <property type="match status" value="1"/>
</dbReference>
<dbReference type="PANTHER" id="PTHR43698">
    <property type="entry name" value="RIBD C-TERMINAL DOMAIN CONTAINING PROTEIN"/>
    <property type="match status" value="1"/>
</dbReference>
<dbReference type="OrthoDB" id="9802489at2"/>
<organism evidence="3 4">
    <name type="scientific">Lactococcus garvieae</name>
    <dbReference type="NCBI Taxonomy" id="1363"/>
    <lineage>
        <taxon>Bacteria</taxon>
        <taxon>Bacillati</taxon>
        <taxon>Bacillota</taxon>
        <taxon>Bacilli</taxon>
        <taxon>Lactobacillales</taxon>
        <taxon>Streptococcaceae</taxon>
        <taxon>Lactococcus</taxon>
    </lineage>
</organism>
<dbReference type="InterPro" id="IPR013096">
    <property type="entry name" value="Cupin_2"/>
</dbReference>